<evidence type="ECO:0000313" key="1">
    <source>
        <dbReference type="EMBL" id="EFH56797.1"/>
    </source>
</evidence>
<dbReference type="AlphaFoldDB" id="D7LG49"/>
<proteinExistence type="predicted"/>
<keyword evidence="2" id="KW-1185">Reference proteome</keyword>
<evidence type="ECO:0000313" key="2">
    <source>
        <dbReference type="Proteomes" id="UP000008694"/>
    </source>
</evidence>
<sequence>MKHNGTYTQIIIRSSLKIHKISLKSTALGSSMQSEKHIVSLCPEAEVEFEEGRFQVTGKIWRITEEKCESDYEKRQKWIDVGGTQYYYCDKCNGEDHEKFDNTLLYRSSKEARA</sequence>
<dbReference type="EMBL" id="GL348716">
    <property type="protein sequence ID" value="EFH56797.1"/>
    <property type="molecule type" value="Genomic_DNA"/>
</dbReference>
<accession>D7LG49</accession>
<organism evidence="2">
    <name type="scientific">Arabidopsis lyrata subsp. lyrata</name>
    <name type="common">Lyre-leaved rock-cress</name>
    <dbReference type="NCBI Taxonomy" id="81972"/>
    <lineage>
        <taxon>Eukaryota</taxon>
        <taxon>Viridiplantae</taxon>
        <taxon>Streptophyta</taxon>
        <taxon>Embryophyta</taxon>
        <taxon>Tracheophyta</taxon>
        <taxon>Spermatophyta</taxon>
        <taxon>Magnoliopsida</taxon>
        <taxon>eudicotyledons</taxon>
        <taxon>Gunneridae</taxon>
        <taxon>Pentapetalae</taxon>
        <taxon>rosids</taxon>
        <taxon>malvids</taxon>
        <taxon>Brassicales</taxon>
        <taxon>Brassicaceae</taxon>
        <taxon>Camelineae</taxon>
        <taxon>Arabidopsis</taxon>
    </lineage>
</organism>
<dbReference type="Gramene" id="Al_scaffold_0004_371">
    <property type="protein sequence ID" value="Al_scaffold_0004_371"/>
    <property type="gene ID" value="Al_scaffold_0004_371"/>
</dbReference>
<dbReference type="Proteomes" id="UP000008694">
    <property type="component" value="Unassembled WGS sequence"/>
</dbReference>
<gene>
    <name evidence="1" type="ORF">ARALYDRAFT_667652</name>
</gene>
<reference evidence="2" key="1">
    <citation type="journal article" date="2011" name="Nat. Genet.">
        <title>The Arabidopsis lyrata genome sequence and the basis of rapid genome size change.</title>
        <authorList>
            <person name="Hu T.T."/>
            <person name="Pattyn P."/>
            <person name="Bakker E.G."/>
            <person name="Cao J."/>
            <person name="Cheng J.-F."/>
            <person name="Clark R.M."/>
            <person name="Fahlgren N."/>
            <person name="Fawcett J.A."/>
            <person name="Grimwood J."/>
            <person name="Gundlach H."/>
            <person name="Haberer G."/>
            <person name="Hollister J.D."/>
            <person name="Ossowski S."/>
            <person name="Ottilar R.P."/>
            <person name="Salamov A.A."/>
            <person name="Schneeberger K."/>
            <person name="Spannagl M."/>
            <person name="Wang X."/>
            <person name="Yang L."/>
            <person name="Nasrallah M.E."/>
            <person name="Bergelson J."/>
            <person name="Carrington J.C."/>
            <person name="Gaut B.S."/>
            <person name="Schmutz J."/>
            <person name="Mayer K.F.X."/>
            <person name="Van de Peer Y."/>
            <person name="Grigoriev I.V."/>
            <person name="Nordborg M."/>
            <person name="Weigel D."/>
            <person name="Guo Y.-L."/>
        </authorList>
    </citation>
    <scope>NUCLEOTIDE SEQUENCE [LARGE SCALE GENOMIC DNA]</scope>
    <source>
        <strain evidence="2">cv. MN47</strain>
    </source>
</reference>
<protein>
    <submittedName>
        <fullName evidence="1">Predicted protein</fullName>
    </submittedName>
</protein>
<dbReference type="HOGENOM" id="CLU_2124462_0_0_1"/>
<name>D7LG49_ARALL</name>